<feature type="region of interest" description="Disordered" evidence="4">
    <location>
        <begin position="166"/>
        <end position="185"/>
    </location>
</feature>
<evidence type="ECO:0000313" key="7">
    <source>
        <dbReference type="WBParaSite" id="TASK_0000252601-mRNA-1"/>
    </source>
</evidence>
<evidence type="ECO:0000256" key="3">
    <source>
        <dbReference type="ARBA" id="ARBA00022840"/>
    </source>
</evidence>
<dbReference type="GO" id="GO:0140662">
    <property type="term" value="F:ATP-dependent protein folding chaperone"/>
    <property type="evidence" value="ECO:0007669"/>
    <property type="project" value="InterPro"/>
</dbReference>
<accession>A0A0R3VYN2</accession>
<feature type="compositionally biased region" description="Polar residues" evidence="4">
    <location>
        <begin position="169"/>
        <end position="185"/>
    </location>
</feature>
<dbReference type="SUPFAM" id="SSF100934">
    <property type="entry name" value="Heat shock protein 70kD (HSP70), C-terminal subdomain"/>
    <property type="match status" value="1"/>
</dbReference>
<gene>
    <name evidence="5" type="ORF">TASK_LOCUS2527</name>
</gene>
<evidence type="ECO:0000256" key="4">
    <source>
        <dbReference type="SAM" id="MobiDB-lite"/>
    </source>
</evidence>
<dbReference type="GO" id="GO:0005524">
    <property type="term" value="F:ATP binding"/>
    <property type="evidence" value="ECO:0007669"/>
    <property type="project" value="UniProtKB-KW"/>
</dbReference>
<proteinExistence type="inferred from homology"/>
<dbReference type="Gene3D" id="1.20.1270.10">
    <property type="match status" value="1"/>
</dbReference>
<name>A0A0R3VYN2_TAEAS</name>
<dbReference type="SUPFAM" id="SSF100920">
    <property type="entry name" value="Heat shock protein 70kD (HSP70), peptide-binding domain"/>
    <property type="match status" value="1"/>
</dbReference>
<dbReference type="STRING" id="60517.A0A0R3VYN2"/>
<dbReference type="OrthoDB" id="6151140at2759"/>
<organism evidence="7">
    <name type="scientific">Taenia asiatica</name>
    <name type="common">Asian tapeworm</name>
    <dbReference type="NCBI Taxonomy" id="60517"/>
    <lineage>
        <taxon>Eukaryota</taxon>
        <taxon>Metazoa</taxon>
        <taxon>Spiralia</taxon>
        <taxon>Lophotrochozoa</taxon>
        <taxon>Platyhelminthes</taxon>
        <taxon>Cestoda</taxon>
        <taxon>Eucestoda</taxon>
        <taxon>Cyclophyllidea</taxon>
        <taxon>Taeniidae</taxon>
        <taxon>Taenia</taxon>
    </lineage>
</organism>
<reference evidence="7" key="1">
    <citation type="submission" date="2017-02" db="UniProtKB">
        <authorList>
            <consortium name="WormBaseParasite"/>
        </authorList>
    </citation>
    <scope>IDENTIFICATION</scope>
</reference>
<comment type="similarity">
    <text evidence="1">Belongs to the heat shock protein 70 family.</text>
</comment>
<dbReference type="InterPro" id="IPR029048">
    <property type="entry name" value="HSP70_C_sf"/>
</dbReference>
<dbReference type="InterPro" id="IPR029047">
    <property type="entry name" value="HSP70_peptide-bd_sf"/>
</dbReference>
<evidence type="ECO:0000313" key="6">
    <source>
        <dbReference type="Proteomes" id="UP000282613"/>
    </source>
</evidence>
<dbReference type="Pfam" id="PF00012">
    <property type="entry name" value="HSP70"/>
    <property type="match status" value="1"/>
</dbReference>
<keyword evidence="2" id="KW-0547">Nucleotide-binding</keyword>
<dbReference type="WBParaSite" id="TASK_0000252601-mRNA-1">
    <property type="protein sequence ID" value="TASK_0000252601-mRNA-1"/>
    <property type="gene ID" value="TASK_0000252601"/>
</dbReference>
<keyword evidence="3" id="KW-0067">ATP-binding</keyword>
<evidence type="ECO:0000313" key="5">
    <source>
        <dbReference type="EMBL" id="VDK25452.1"/>
    </source>
</evidence>
<sequence length="185" mass="21388">MYECEQLVTNENNLVGEFIVLGIPPSPRLFPQIKITFALDKNGILDVSAMDGLSKQQMNVYARYTSSLSEEQTEKMINEAKELRLENEKQRSKMAARNKLESYIFTIQSKLVDDEIRQRTSEEQHNCTLKMCDTALKWIDLDQEATEEDYELMHKKVESACSPIMAAKQHSSQAQKSRVTYRQNE</sequence>
<evidence type="ECO:0000256" key="2">
    <source>
        <dbReference type="ARBA" id="ARBA00022741"/>
    </source>
</evidence>
<dbReference type="Gene3D" id="2.60.34.10">
    <property type="entry name" value="Substrate Binding Domain Of DNAk, Chain A, domain 1"/>
    <property type="match status" value="1"/>
</dbReference>
<keyword evidence="6" id="KW-1185">Reference proteome</keyword>
<dbReference type="AlphaFoldDB" id="A0A0R3VYN2"/>
<dbReference type="InterPro" id="IPR013126">
    <property type="entry name" value="Hsp_70_fam"/>
</dbReference>
<reference evidence="5 6" key="2">
    <citation type="submission" date="2018-11" db="EMBL/GenBank/DDBJ databases">
        <authorList>
            <consortium name="Pathogen Informatics"/>
        </authorList>
    </citation>
    <scope>NUCLEOTIDE SEQUENCE [LARGE SCALE GENOMIC DNA]</scope>
</reference>
<dbReference type="PANTHER" id="PTHR19375">
    <property type="entry name" value="HEAT SHOCK PROTEIN 70KDA"/>
    <property type="match status" value="1"/>
</dbReference>
<protein>
    <submittedName>
        <fullName evidence="7">Heat shock cognate 71 kDa protein</fullName>
    </submittedName>
</protein>
<evidence type="ECO:0000256" key="1">
    <source>
        <dbReference type="ARBA" id="ARBA00007381"/>
    </source>
</evidence>
<dbReference type="Proteomes" id="UP000282613">
    <property type="component" value="Unassembled WGS sequence"/>
</dbReference>
<dbReference type="EMBL" id="UYRS01001933">
    <property type="protein sequence ID" value="VDK25452.1"/>
    <property type="molecule type" value="Genomic_DNA"/>
</dbReference>